<proteinExistence type="predicted"/>
<keyword evidence="2" id="KW-0812">Transmembrane</keyword>
<keyword evidence="1" id="KW-0175">Coiled coil</keyword>
<protein>
    <submittedName>
        <fullName evidence="3">Stage III sporulation protein AB</fullName>
    </submittedName>
</protein>
<evidence type="ECO:0000313" key="4">
    <source>
        <dbReference type="Proteomes" id="UP000294902"/>
    </source>
</evidence>
<evidence type="ECO:0000313" key="3">
    <source>
        <dbReference type="EMBL" id="TCT16912.1"/>
    </source>
</evidence>
<dbReference type="PIRSF" id="PIRSF021435">
    <property type="entry name" value="SpoIIIAB"/>
    <property type="match status" value="1"/>
</dbReference>
<name>A0A4R3MPX6_9FIRM</name>
<evidence type="ECO:0000256" key="1">
    <source>
        <dbReference type="SAM" id="Coils"/>
    </source>
</evidence>
<dbReference type="InterPro" id="IPR014198">
    <property type="entry name" value="Spore_III_AB"/>
</dbReference>
<accession>A0A4R3MPX6</accession>
<comment type="caution">
    <text evidence="3">The sequence shown here is derived from an EMBL/GenBank/DDBJ whole genome shotgun (WGS) entry which is preliminary data.</text>
</comment>
<keyword evidence="2" id="KW-0472">Membrane</keyword>
<dbReference type="RefSeq" id="WP_132249368.1">
    <property type="nucleotide sequence ID" value="NZ_SMAL01000001.1"/>
</dbReference>
<dbReference type="OrthoDB" id="1779801at2"/>
<feature type="coiled-coil region" evidence="1">
    <location>
        <begin position="129"/>
        <end position="156"/>
    </location>
</feature>
<dbReference type="Proteomes" id="UP000294902">
    <property type="component" value="Unassembled WGS sequence"/>
</dbReference>
<gene>
    <name evidence="3" type="ORF">EDC18_101208</name>
</gene>
<reference evidence="3 4" key="1">
    <citation type="submission" date="2019-03" db="EMBL/GenBank/DDBJ databases">
        <title>Genomic Encyclopedia of Type Strains, Phase IV (KMG-IV): sequencing the most valuable type-strain genomes for metagenomic binning, comparative biology and taxonomic classification.</title>
        <authorList>
            <person name="Goeker M."/>
        </authorList>
    </citation>
    <scope>NUCLEOTIDE SEQUENCE [LARGE SCALE GENOMIC DNA]</scope>
    <source>
        <strain evidence="3 4">DSM 24629</strain>
    </source>
</reference>
<sequence length="173" mass="19841">MYVKILGIIITLTSSTLLGLYFSKSLTYRLEELHTLKKLLIMLRGDVKYGMTPLPEALEELSNRSVAPFKEFFNEVSKELKKFNGNNLQLIWNSSIEKHLKSSFLKKEDLTKLMQLGDTLGYLDKEMQLNTIDLYLEQLEEEIKYLTNNNGQSQKLYKNLGVLGGLLAAIVFI</sequence>
<organism evidence="3 4">
    <name type="scientific">Natranaerovirga pectinivora</name>
    <dbReference type="NCBI Taxonomy" id="682400"/>
    <lineage>
        <taxon>Bacteria</taxon>
        <taxon>Bacillati</taxon>
        <taxon>Bacillota</taxon>
        <taxon>Clostridia</taxon>
        <taxon>Lachnospirales</taxon>
        <taxon>Natranaerovirgaceae</taxon>
        <taxon>Natranaerovirga</taxon>
    </lineage>
</organism>
<keyword evidence="4" id="KW-1185">Reference proteome</keyword>
<dbReference type="EMBL" id="SMAL01000001">
    <property type="protein sequence ID" value="TCT16912.1"/>
    <property type="molecule type" value="Genomic_DNA"/>
</dbReference>
<feature type="transmembrane region" description="Helical" evidence="2">
    <location>
        <begin position="6"/>
        <end position="23"/>
    </location>
</feature>
<keyword evidence="2" id="KW-1133">Transmembrane helix</keyword>
<dbReference type="AlphaFoldDB" id="A0A4R3MPX6"/>
<dbReference type="Pfam" id="PF09548">
    <property type="entry name" value="Spore_III_AB"/>
    <property type="match status" value="1"/>
</dbReference>
<evidence type="ECO:0000256" key="2">
    <source>
        <dbReference type="SAM" id="Phobius"/>
    </source>
</evidence>